<gene>
    <name evidence="1" type="ORF">PsorP6_009527</name>
</gene>
<dbReference type="Proteomes" id="UP001163321">
    <property type="component" value="Chromosome 5"/>
</dbReference>
<evidence type="ECO:0000313" key="1">
    <source>
        <dbReference type="EMBL" id="KAI9911504.1"/>
    </source>
</evidence>
<evidence type="ECO:0000313" key="2">
    <source>
        <dbReference type="Proteomes" id="UP001163321"/>
    </source>
</evidence>
<accession>A0ACC0VYB5</accession>
<name>A0ACC0VYB5_9STRA</name>
<protein>
    <submittedName>
        <fullName evidence="1">Uncharacterized protein</fullName>
    </submittedName>
</protein>
<proteinExistence type="predicted"/>
<dbReference type="EMBL" id="CM047584">
    <property type="protein sequence ID" value="KAI9911504.1"/>
    <property type="molecule type" value="Genomic_DNA"/>
</dbReference>
<organism evidence="1 2">
    <name type="scientific">Peronosclerospora sorghi</name>
    <dbReference type="NCBI Taxonomy" id="230839"/>
    <lineage>
        <taxon>Eukaryota</taxon>
        <taxon>Sar</taxon>
        <taxon>Stramenopiles</taxon>
        <taxon>Oomycota</taxon>
        <taxon>Peronosporomycetes</taxon>
        <taxon>Peronosporales</taxon>
        <taxon>Peronosporaceae</taxon>
        <taxon>Peronosclerospora</taxon>
    </lineage>
</organism>
<keyword evidence="2" id="KW-1185">Reference proteome</keyword>
<reference evidence="1 2" key="1">
    <citation type="journal article" date="2022" name="bioRxiv">
        <title>The genome of the oomycete Peronosclerospora sorghi, a cosmopolitan pathogen of maize and sorghum, is inflated with dispersed pseudogenes.</title>
        <authorList>
            <person name="Fletcher K."/>
            <person name="Martin F."/>
            <person name="Isakeit T."/>
            <person name="Cavanaugh K."/>
            <person name="Magill C."/>
            <person name="Michelmore R."/>
        </authorList>
    </citation>
    <scope>NUCLEOTIDE SEQUENCE [LARGE SCALE GENOMIC DNA]</scope>
    <source>
        <strain evidence="1">P6</strain>
    </source>
</reference>
<sequence>METSSGSTLSTSFLVQHLQPFWLDRWGGSLSRGEGNSTPHAAFNVSCDPDATNIVINMAPPSSLSQQNLAVHSRAFWEHEGFMSCNAYAVAILLHPENIKTTTRIKGHIHLALDEKRGASLYDKHCPLEEANVTLVTEKSTHVFSLTCYTTCQP</sequence>
<comment type="caution">
    <text evidence="1">The sequence shown here is derived from an EMBL/GenBank/DDBJ whole genome shotgun (WGS) entry which is preliminary data.</text>
</comment>